<evidence type="ECO:0000313" key="2">
    <source>
        <dbReference type="Proteomes" id="UP000521872"/>
    </source>
</evidence>
<dbReference type="AlphaFoldDB" id="A0A8H4QYY5"/>
<evidence type="ECO:0000313" key="1">
    <source>
        <dbReference type="EMBL" id="KAF4618832.1"/>
    </source>
</evidence>
<reference evidence="1 2" key="1">
    <citation type="submission" date="2019-12" db="EMBL/GenBank/DDBJ databases">
        <authorList>
            <person name="Floudas D."/>
            <person name="Bentzer J."/>
            <person name="Ahren D."/>
            <person name="Johansson T."/>
            <person name="Persson P."/>
            <person name="Tunlid A."/>
        </authorList>
    </citation>
    <scope>NUCLEOTIDE SEQUENCE [LARGE SCALE GENOMIC DNA]</scope>
    <source>
        <strain evidence="1 2">CBS 102.39</strain>
    </source>
</reference>
<gene>
    <name evidence="1" type="ORF">D9613_010042</name>
</gene>
<dbReference type="EMBL" id="JAACJL010000017">
    <property type="protein sequence ID" value="KAF4618832.1"/>
    <property type="molecule type" value="Genomic_DNA"/>
</dbReference>
<name>A0A8H4QYY5_9AGAR</name>
<accession>A0A8H4QYY5</accession>
<proteinExistence type="predicted"/>
<keyword evidence="2" id="KW-1185">Reference proteome</keyword>
<dbReference type="Proteomes" id="UP000521872">
    <property type="component" value="Unassembled WGS sequence"/>
</dbReference>
<organism evidence="1 2">
    <name type="scientific">Agrocybe pediades</name>
    <dbReference type="NCBI Taxonomy" id="84607"/>
    <lineage>
        <taxon>Eukaryota</taxon>
        <taxon>Fungi</taxon>
        <taxon>Dikarya</taxon>
        <taxon>Basidiomycota</taxon>
        <taxon>Agaricomycotina</taxon>
        <taxon>Agaricomycetes</taxon>
        <taxon>Agaricomycetidae</taxon>
        <taxon>Agaricales</taxon>
        <taxon>Agaricineae</taxon>
        <taxon>Strophariaceae</taxon>
        <taxon>Agrocybe</taxon>
    </lineage>
</organism>
<comment type="caution">
    <text evidence="1">The sequence shown here is derived from an EMBL/GenBank/DDBJ whole genome shotgun (WGS) entry which is preliminary data.</text>
</comment>
<sequence length="194" mass="22431">MPQNWTSEKIANFKADRDKVRRDKGLCPFDQLTNQEKKATIEAQKADLLQDAEANLRLTAWSLGHQPLHVYAAPYSGFLELPRDHMAASGCDRIKFEQGTNLNAITFNYYNEAVDSRSYCRSQNYVSDGSIHPKRHEYLGPSPKVGGYRFAYGTAQVLFWDDYLDSRWVGKRKWNIELEFDSTVDSWRVLEHSM</sequence>
<protein>
    <submittedName>
        <fullName evidence="1">Uncharacterized protein</fullName>
    </submittedName>
</protein>